<dbReference type="PANTHER" id="PTHR11963:SF23">
    <property type="entry name" value="CYTOSOL AMINOPEPTIDASE"/>
    <property type="match status" value="1"/>
</dbReference>
<dbReference type="PANTHER" id="PTHR11963">
    <property type="entry name" value="LEUCINE AMINOPEPTIDASE-RELATED"/>
    <property type="match status" value="1"/>
</dbReference>
<accession>A0A7R9AT43</accession>
<protein>
    <recommendedName>
        <fullName evidence="5">Cytosol aminopeptidase domain-containing protein</fullName>
    </recommendedName>
</protein>
<feature type="domain" description="Cytosol aminopeptidase" evidence="5">
    <location>
        <begin position="34"/>
        <end position="197"/>
    </location>
</feature>
<reference evidence="6" key="1">
    <citation type="submission" date="2020-11" db="EMBL/GenBank/DDBJ databases">
        <authorList>
            <person name="Tran Van P."/>
        </authorList>
    </citation>
    <scope>NUCLEOTIDE SEQUENCE</scope>
</reference>
<dbReference type="GO" id="GO:0030145">
    <property type="term" value="F:manganese ion binding"/>
    <property type="evidence" value="ECO:0007669"/>
    <property type="project" value="InterPro"/>
</dbReference>
<gene>
    <name evidence="6" type="ORF">TSIB3V08_LOCUS4066</name>
</gene>
<dbReference type="InterPro" id="IPR000819">
    <property type="entry name" value="Peptidase_M17_C"/>
</dbReference>
<dbReference type="EMBL" id="OC001419">
    <property type="protein sequence ID" value="CAD7259870.1"/>
    <property type="molecule type" value="Genomic_DNA"/>
</dbReference>
<evidence type="ECO:0000256" key="2">
    <source>
        <dbReference type="ARBA" id="ARBA00022438"/>
    </source>
</evidence>
<dbReference type="GO" id="GO:0005737">
    <property type="term" value="C:cytoplasm"/>
    <property type="evidence" value="ECO:0007669"/>
    <property type="project" value="InterPro"/>
</dbReference>
<keyword evidence="4" id="KW-0378">Hydrolase</keyword>
<evidence type="ECO:0000256" key="1">
    <source>
        <dbReference type="ARBA" id="ARBA00009528"/>
    </source>
</evidence>
<dbReference type="SUPFAM" id="SSF53187">
    <property type="entry name" value="Zn-dependent exopeptidases"/>
    <property type="match status" value="1"/>
</dbReference>
<organism evidence="6">
    <name type="scientific">Timema shepardi</name>
    <name type="common">Walking stick</name>
    <dbReference type="NCBI Taxonomy" id="629360"/>
    <lineage>
        <taxon>Eukaryota</taxon>
        <taxon>Metazoa</taxon>
        <taxon>Ecdysozoa</taxon>
        <taxon>Arthropoda</taxon>
        <taxon>Hexapoda</taxon>
        <taxon>Insecta</taxon>
        <taxon>Pterygota</taxon>
        <taxon>Neoptera</taxon>
        <taxon>Polyneoptera</taxon>
        <taxon>Phasmatodea</taxon>
        <taxon>Timematodea</taxon>
        <taxon>Timematoidea</taxon>
        <taxon>Timematidae</taxon>
        <taxon>Timema</taxon>
    </lineage>
</organism>
<evidence type="ECO:0000256" key="4">
    <source>
        <dbReference type="ARBA" id="ARBA00022801"/>
    </source>
</evidence>
<keyword evidence="2" id="KW-0031">Aminopeptidase</keyword>
<dbReference type="Gene3D" id="3.40.630.10">
    <property type="entry name" value="Zn peptidases"/>
    <property type="match status" value="1"/>
</dbReference>
<dbReference type="Pfam" id="PF00883">
    <property type="entry name" value="Peptidase_M17"/>
    <property type="match status" value="1"/>
</dbReference>
<comment type="similarity">
    <text evidence="1">Belongs to the peptidase M17 family.</text>
</comment>
<dbReference type="PRINTS" id="PR00481">
    <property type="entry name" value="LAMNOPPTDASE"/>
</dbReference>
<dbReference type="AlphaFoldDB" id="A0A7R9AT43"/>
<sequence length="354" mass="39252">MDGHNWIHLETDSVMFSCQQETPYLSEATWCPDNSWVSVELKGEDWAQKHGMNGVLGVARGSCEPLLFLDLSYHVGVNKIENRVTLVGSAIILSLYTANDNCMLKSHEMIRMPGANGGAACVAAVTHAITELKLLINLRTLIPLAENIPGFNSTKPGERVMLMNGSVVQIYGSEVAGQLVLAETLYYSNNLKPSVVLIVSLKFPPRSTGTVFYVQFLTLLIISAHDNFYEQEQTDLPILPGKVFSPTHRVSYGFYRSRKIRRLPLCLNPQTSTPENFLWTRSTEYGPTNAESVSGPIAVLIKLKLSQLLRSVGSYQSTGLQNVTQEGVGFSHFPHHWNNKSSNYGNTDLKITFV</sequence>
<evidence type="ECO:0000256" key="3">
    <source>
        <dbReference type="ARBA" id="ARBA00022670"/>
    </source>
</evidence>
<name>A0A7R9AT43_TIMSH</name>
<proteinExistence type="inferred from homology"/>
<evidence type="ECO:0000313" key="6">
    <source>
        <dbReference type="EMBL" id="CAD7259870.1"/>
    </source>
</evidence>
<keyword evidence="3" id="KW-0645">Protease</keyword>
<dbReference type="GO" id="GO:0006508">
    <property type="term" value="P:proteolysis"/>
    <property type="evidence" value="ECO:0007669"/>
    <property type="project" value="UniProtKB-KW"/>
</dbReference>
<dbReference type="GO" id="GO:0070006">
    <property type="term" value="F:metalloaminopeptidase activity"/>
    <property type="evidence" value="ECO:0007669"/>
    <property type="project" value="InterPro"/>
</dbReference>
<evidence type="ECO:0000259" key="5">
    <source>
        <dbReference type="Pfam" id="PF00883"/>
    </source>
</evidence>
<dbReference type="InterPro" id="IPR011356">
    <property type="entry name" value="Leucine_aapep/pepB"/>
</dbReference>